<reference evidence="2 3" key="1">
    <citation type="submission" date="2019-07" db="EMBL/GenBank/DDBJ databases">
        <title>Whole genome shotgun sequence of Deinococcus cellulosilyticus NBRC 106333.</title>
        <authorList>
            <person name="Hosoyama A."/>
            <person name="Uohara A."/>
            <person name="Ohji S."/>
            <person name="Ichikawa N."/>
        </authorList>
    </citation>
    <scope>NUCLEOTIDE SEQUENCE [LARGE SCALE GENOMIC DNA]</scope>
    <source>
        <strain evidence="2 3">NBRC 106333</strain>
    </source>
</reference>
<protein>
    <submittedName>
        <fullName evidence="2">Uncharacterized protein</fullName>
    </submittedName>
</protein>
<evidence type="ECO:0000313" key="3">
    <source>
        <dbReference type="Proteomes" id="UP000321306"/>
    </source>
</evidence>
<keyword evidence="3" id="KW-1185">Reference proteome</keyword>
<sequence length="61" mass="6660">MKKHTNGAQFSVPSQQPKGFLDPVQMEALPQSAALHTNAALADPELKKEPCQNTETCLVLR</sequence>
<dbReference type="Proteomes" id="UP000321306">
    <property type="component" value="Unassembled WGS sequence"/>
</dbReference>
<feature type="compositionally biased region" description="Polar residues" evidence="1">
    <location>
        <begin position="1"/>
        <end position="17"/>
    </location>
</feature>
<evidence type="ECO:0000313" key="2">
    <source>
        <dbReference type="EMBL" id="GEM49244.1"/>
    </source>
</evidence>
<feature type="region of interest" description="Disordered" evidence="1">
    <location>
        <begin position="1"/>
        <end position="20"/>
    </location>
</feature>
<name>A0A511N8T8_DEIC1</name>
<organism evidence="2 3">
    <name type="scientific">Deinococcus cellulosilyticus (strain DSM 18568 / NBRC 106333 / KACC 11606 / 5516J-15)</name>
    <dbReference type="NCBI Taxonomy" id="1223518"/>
    <lineage>
        <taxon>Bacteria</taxon>
        <taxon>Thermotogati</taxon>
        <taxon>Deinococcota</taxon>
        <taxon>Deinococci</taxon>
        <taxon>Deinococcales</taxon>
        <taxon>Deinococcaceae</taxon>
        <taxon>Deinococcus</taxon>
    </lineage>
</organism>
<proteinExistence type="predicted"/>
<gene>
    <name evidence="2" type="ORF">DC3_48790</name>
</gene>
<evidence type="ECO:0000256" key="1">
    <source>
        <dbReference type="SAM" id="MobiDB-lite"/>
    </source>
</evidence>
<dbReference type="AlphaFoldDB" id="A0A511N8T8"/>
<comment type="caution">
    <text evidence="2">The sequence shown here is derived from an EMBL/GenBank/DDBJ whole genome shotgun (WGS) entry which is preliminary data.</text>
</comment>
<accession>A0A511N8T8</accession>
<dbReference type="EMBL" id="BJXB01000030">
    <property type="protein sequence ID" value="GEM49244.1"/>
    <property type="molecule type" value="Genomic_DNA"/>
</dbReference>